<dbReference type="Proteomes" id="UP000036503">
    <property type="component" value="Unassembled WGS sequence"/>
</dbReference>
<dbReference type="SUPFAM" id="SSF56266">
    <property type="entry name" value="DmpA/ArgJ-like"/>
    <property type="match status" value="1"/>
</dbReference>
<evidence type="ECO:0000256" key="1">
    <source>
        <dbReference type="ARBA" id="ARBA00007068"/>
    </source>
</evidence>
<dbReference type="Gene3D" id="3.60.70.12">
    <property type="entry name" value="L-amino peptidase D-ALA esterase/amidase"/>
    <property type="match status" value="1"/>
</dbReference>
<dbReference type="PANTHER" id="PTHR36512:SF3">
    <property type="entry name" value="BLR5678 PROTEIN"/>
    <property type="match status" value="1"/>
</dbReference>
<dbReference type="GO" id="GO:0004177">
    <property type="term" value="F:aminopeptidase activity"/>
    <property type="evidence" value="ECO:0007669"/>
    <property type="project" value="TreeGrafter"/>
</dbReference>
<dbReference type="RefSeq" id="WP_048514358.1">
    <property type="nucleotide sequence ID" value="NZ_FUXD01000012.1"/>
</dbReference>
<evidence type="ECO:0000313" key="2">
    <source>
        <dbReference type="EMBL" id="KMO86444.1"/>
    </source>
</evidence>
<dbReference type="PANTHER" id="PTHR36512">
    <property type="entry name" value="D-AMINOPEPTIDASE"/>
    <property type="match status" value="1"/>
</dbReference>
<dbReference type="STRING" id="39029.BSR42_13150"/>
<protein>
    <submittedName>
        <fullName evidence="2">Peptidase</fullName>
    </submittedName>
</protein>
<name>A0A0J6WV58_9FIRM</name>
<accession>A0A0J6WV58</accession>
<gene>
    <name evidence="2" type="ORF">AB840_08245</name>
</gene>
<sequence>MVKKIRLQDMTGFYAGNAENKEGGTGCTVILCPDGAPCGIDVRGGGPAGRETELLKPSAAAEKIHAVLLSGGSAFGLDAAGGVMRYLEDHDIGFATRVCKVPLVAASCIYDLGCGANVRPDAAMGYAACEAAEQNQLQEGNHGAGTGATVGKLCGPAYMMKSGLGICALQIGELQAAAIVVVNAVGDVYDDRNEIIAGMRNQDGTGFAGTRRVMLEEYGVTPTLFSQRASGTTNTTIGAVLTNGAFDKTCLTKIAALAGNGIVRTIRPVNTTADGDSLYALSIGTVPAEVSVTGTLAAYAVECAVRRAVLAAEPAYGLPAAAR</sequence>
<dbReference type="InterPro" id="IPR016117">
    <property type="entry name" value="ArgJ-like_dom_sf"/>
</dbReference>
<organism evidence="2 3">
    <name type="scientific">Megasphaera cerevisiae DSM 20462</name>
    <dbReference type="NCBI Taxonomy" id="1122219"/>
    <lineage>
        <taxon>Bacteria</taxon>
        <taxon>Bacillati</taxon>
        <taxon>Bacillota</taxon>
        <taxon>Negativicutes</taxon>
        <taxon>Veillonellales</taxon>
        <taxon>Veillonellaceae</taxon>
        <taxon>Megasphaera</taxon>
    </lineage>
</organism>
<comment type="caution">
    <text evidence="2">The sequence shown here is derived from an EMBL/GenBank/DDBJ whole genome shotgun (WGS) entry which is preliminary data.</text>
</comment>
<dbReference type="EMBL" id="LEKT01000023">
    <property type="protein sequence ID" value="KMO86444.1"/>
    <property type="molecule type" value="Genomic_DNA"/>
</dbReference>
<dbReference type="Pfam" id="PF03576">
    <property type="entry name" value="Peptidase_S58"/>
    <property type="match status" value="1"/>
</dbReference>
<dbReference type="InterPro" id="IPR005321">
    <property type="entry name" value="Peptidase_S58_DmpA"/>
</dbReference>
<keyword evidence="3" id="KW-1185">Reference proteome</keyword>
<reference evidence="2 3" key="1">
    <citation type="submission" date="2015-06" db="EMBL/GenBank/DDBJ databases">
        <title>Draft genome sequence of beer spoilage bacterium Megasphaera cerevisiae type strain 20462.</title>
        <authorList>
            <person name="Kutumbaka K."/>
            <person name="Pasmowitz J."/>
            <person name="Mategko J."/>
            <person name="Reyes D."/>
            <person name="Friedrich A."/>
            <person name="Han S."/>
            <person name="Martens-Habbena W."/>
            <person name="Neal-McKinney J."/>
            <person name="Janagama H.K."/>
            <person name="Nadala C."/>
            <person name="Samadpour M."/>
        </authorList>
    </citation>
    <scope>NUCLEOTIDE SEQUENCE [LARGE SCALE GENOMIC DNA]</scope>
    <source>
        <strain evidence="2 3">DSM 20462</strain>
    </source>
</reference>
<dbReference type="AlphaFoldDB" id="A0A0J6WV58"/>
<evidence type="ECO:0000313" key="3">
    <source>
        <dbReference type="Proteomes" id="UP000036503"/>
    </source>
</evidence>
<dbReference type="InParanoid" id="A0A0J6WV58"/>
<comment type="similarity">
    <text evidence="1">Belongs to the peptidase S58 family.</text>
</comment>
<dbReference type="PATRIC" id="fig|1122219.3.peg.1340"/>
<proteinExistence type="inferred from homology"/>
<dbReference type="CDD" id="cd02252">
    <property type="entry name" value="nylC_like"/>
    <property type="match status" value="1"/>
</dbReference>